<protein>
    <submittedName>
        <fullName evidence="2">Uncharacterized protein</fullName>
    </submittedName>
</protein>
<dbReference type="Proteomes" id="UP000076798">
    <property type="component" value="Unassembled WGS sequence"/>
</dbReference>
<gene>
    <name evidence="2" type="ORF">SISSUDRAFT_80875</name>
</gene>
<proteinExistence type="predicted"/>
<evidence type="ECO:0000313" key="2">
    <source>
        <dbReference type="EMBL" id="KZT42343.1"/>
    </source>
</evidence>
<name>A0A166H4X7_9AGAM</name>
<feature type="region of interest" description="Disordered" evidence="1">
    <location>
        <begin position="1"/>
        <end position="39"/>
    </location>
</feature>
<dbReference type="EMBL" id="KV428014">
    <property type="protein sequence ID" value="KZT42343.1"/>
    <property type="molecule type" value="Genomic_DNA"/>
</dbReference>
<accession>A0A166H4X7</accession>
<evidence type="ECO:0000313" key="3">
    <source>
        <dbReference type="Proteomes" id="UP000076798"/>
    </source>
</evidence>
<organism evidence="2 3">
    <name type="scientific">Sistotremastrum suecicum HHB10207 ss-3</name>
    <dbReference type="NCBI Taxonomy" id="1314776"/>
    <lineage>
        <taxon>Eukaryota</taxon>
        <taxon>Fungi</taxon>
        <taxon>Dikarya</taxon>
        <taxon>Basidiomycota</taxon>
        <taxon>Agaricomycotina</taxon>
        <taxon>Agaricomycetes</taxon>
        <taxon>Sistotremastrales</taxon>
        <taxon>Sistotremastraceae</taxon>
        <taxon>Sistotremastrum</taxon>
    </lineage>
</organism>
<feature type="compositionally biased region" description="Polar residues" evidence="1">
    <location>
        <begin position="21"/>
        <end position="34"/>
    </location>
</feature>
<evidence type="ECO:0000256" key="1">
    <source>
        <dbReference type="SAM" id="MobiDB-lite"/>
    </source>
</evidence>
<reference evidence="2 3" key="1">
    <citation type="journal article" date="2016" name="Mol. Biol. Evol.">
        <title>Comparative Genomics of Early-Diverging Mushroom-Forming Fungi Provides Insights into the Origins of Lignocellulose Decay Capabilities.</title>
        <authorList>
            <person name="Nagy L.G."/>
            <person name="Riley R."/>
            <person name="Tritt A."/>
            <person name="Adam C."/>
            <person name="Daum C."/>
            <person name="Floudas D."/>
            <person name="Sun H."/>
            <person name="Yadav J.S."/>
            <person name="Pangilinan J."/>
            <person name="Larsson K.H."/>
            <person name="Matsuura K."/>
            <person name="Barry K."/>
            <person name="Labutti K."/>
            <person name="Kuo R."/>
            <person name="Ohm R.A."/>
            <person name="Bhattacharya S.S."/>
            <person name="Shirouzu T."/>
            <person name="Yoshinaga Y."/>
            <person name="Martin F.M."/>
            <person name="Grigoriev I.V."/>
            <person name="Hibbett D.S."/>
        </authorList>
    </citation>
    <scope>NUCLEOTIDE SEQUENCE [LARGE SCALE GENOMIC DNA]</scope>
    <source>
        <strain evidence="2 3">HHB10207 ss-3</strain>
    </source>
</reference>
<keyword evidence="3" id="KW-1185">Reference proteome</keyword>
<sequence>MCPKHPRGSPSLSHGCRAQLHSCQTERPARSQSEQGEEDVYTRLTSRFVDPVSVKFDGTLSVCSSPPSTSDASSFMCTGDLDPTNSHPARAPMSMHHILASSSHLHQTGLIVSATLGITKPSFGSLERRRNGEHSLNGLGLSTCIFARFSTMRSTKSSP</sequence>
<dbReference type="AlphaFoldDB" id="A0A166H4X7"/>